<dbReference type="GO" id="GO:0006629">
    <property type="term" value="P:lipid metabolic process"/>
    <property type="evidence" value="ECO:0007669"/>
    <property type="project" value="InterPro"/>
</dbReference>
<gene>
    <name evidence="1" type="ORF">SVUK_LOCUS7081</name>
</gene>
<name>A0A3P7IW57_STRVU</name>
<dbReference type="EMBL" id="UYYB01023560">
    <property type="protein sequence ID" value="VDM72083.1"/>
    <property type="molecule type" value="Genomic_DNA"/>
</dbReference>
<dbReference type="SUPFAM" id="SSF51695">
    <property type="entry name" value="PLC-like phosphodiesterases"/>
    <property type="match status" value="1"/>
</dbReference>
<dbReference type="PANTHER" id="PTHR13593:SF113">
    <property type="entry name" value="SI:DKEY-266F7.9"/>
    <property type="match status" value="1"/>
</dbReference>
<keyword evidence="2" id="KW-1185">Reference proteome</keyword>
<dbReference type="AlphaFoldDB" id="A0A3P7IW57"/>
<feature type="non-terminal residue" evidence="1">
    <location>
        <position position="1"/>
    </location>
</feature>
<organism evidence="1 2">
    <name type="scientific">Strongylus vulgaris</name>
    <name type="common">Blood worm</name>
    <dbReference type="NCBI Taxonomy" id="40348"/>
    <lineage>
        <taxon>Eukaryota</taxon>
        <taxon>Metazoa</taxon>
        <taxon>Ecdysozoa</taxon>
        <taxon>Nematoda</taxon>
        <taxon>Chromadorea</taxon>
        <taxon>Rhabditida</taxon>
        <taxon>Rhabditina</taxon>
        <taxon>Rhabditomorpha</taxon>
        <taxon>Strongyloidea</taxon>
        <taxon>Strongylidae</taxon>
        <taxon>Strongylus</taxon>
    </lineage>
</organism>
<evidence type="ECO:0008006" key="3">
    <source>
        <dbReference type="Google" id="ProtNLM"/>
    </source>
</evidence>
<dbReference type="InterPro" id="IPR017946">
    <property type="entry name" value="PLC-like_Pdiesterase_TIM-brl"/>
</dbReference>
<sequence>SCCIREQLDHGIRYLDLRVSHPSADVRESSKDFRLIHALYGPKMQEVFREILDFLTTNTKEVILLDMNHLYDFNMESYNLLQMEAVNILGKELFCPLTHPDSISLDFMWENGYR</sequence>
<dbReference type="PANTHER" id="PTHR13593">
    <property type="match status" value="1"/>
</dbReference>
<dbReference type="Gene3D" id="3.20.20.190">
    <property type="entry name" value="Phosphatidylinositol (PI) phosphodiesterase"/>
    <property type="match status" value="1"/>
</dbReference>
<dbReference type="OrthoDB" id="194775at2759"/>
<dbReference type="InterPro" id="IPR051057">
    <property type="entry name" value="PI-PLC_domain"/>
</dbReference>
<protein>
    <recommendedName>
        <fullName evidence="3">Phosphatidylinositol-specific phospholipase C X domain-containing protein</fullName>
    </recommendedName>
</protein>
<proteinExistence type="predicted"/>
<accession>A0A3P7IW57</accession>
<dbReference type="Proteomes" id="UP000270094">
    <property type="component" value="Unassembled WGS sequence"/>
</dbReference>
<evidence type="ECO:0000313" key="2">
    <source>
        <dbReference type="Proteomes" id="UP000270094"/>
    </source>
</evidence>
<reference evidence="1 2" key="1">
    <citation type="submission" date="2018-11" db="EMBL/GenBank/DDBJ databases">
        <authorList>
            <consortium name="Pathogen Informatics"/>
        </authorList>
    </citation>
    <scope>NUCLEOTIDE SEQUENCE [LARGE SCALE GENOMIC DNA]</scope>
</reference>
<evidence type="ECO:0000313" key="1">
    <source>
        <dbReference type="EMBL" id="VDM72083.1"/>
    </source>
</evidence>
<dbReference type="GO" id="GO:0008081">
    <property type="term" value="F:phosphoric diester hydrolase activity"/>
    <property type="evidence" value="ECO:0007669"/>
    <property type="project" value="InterPro"/>
</dbReference>